<feature type="domain" description="PhnB-like" evidence="1">
    <location>
        <begin position="5"/>
        <end position="131"/>
    </location>
</feature>
<accession>A0A6I4P4Y4</accession>
<comment type="caution">
    <text evidence="2">The sequence shown here is derived from an EMBL/GenBank/DDBJ whole genome shotgun (WGS) entry which is preliminary data.</text>
</comment>
<dbReference type="CDD" id="cd06588">
    <property type="entry name" value="PhnB_like"/>
    <property type="match status" value="1"/>
</dbReference>
<reference evidence="2 3" key="1">
    <citation type="submission" date="2019-12" db="EMBL/GenBank/DDBJ databases">
        <authorList>
            <person name="Kim Y.S."/>
        </authorList>
    </citation>
    <scope>NUCLEOTIDE SEQUENCE [LARGE SCALE GENOMIC DNA]</scope>
    <source>
        <strain evidence="2 3">MMS17-SY077</strain>
    </source>
</reference>
<proteinExistence type="predicted"/>
<dbReference type="InterPro" id="IPR029068">
    <property type="entry name" value="Glyas_Bleomycin-R_OHBP_Dase"/>
</dbReference>
<dbReference type="PANTHER" id="PTHR33990">
    <property type="entry name" value="PROTEIN YJDN-RELATED"/>
    <property type="match status" value="1"/>
</dbReference>
<evidence type="ECO:0000313" key="2">
    <source>
        <dbReference type="EMBL" id="MWB98537.1"/>
    </source>
</evidence>
<dbReference type="InterPro" id="IPR028973">
    <property type="entry name" value="PhnB-like"/>
</dbReference>
<name>A0A6I4P4Y4_9MICO</name>
<dbReference type="Gene3D" id="3.10.180.10">
    <property type="entry name" value="2,3-Dihydroxybiphenyl 1,2-Dioxygenase, domain 1"/>
    <property type="match status" value="1"/>
</dbReference>
<dbReference type="EMBL" id="WSTA01000029">
    <property type="protein sequence ID" value="MWB98537.1"/>
    <property type="molecule type" value="Genomic_DNA"/>
</dbReference>
<keyword evidence="3" id="KW-1185">Reference proteome</keyword>
<protein>
    <submittedName>
        <fullName evidence="2">VOC family protein</fullName>
    </submittedName>
</protein>
<evidence type="ECO:0000313" key="3">
    <source>
        <dbReference type="Proteomes" id="UP000438182"/>
    </source>
</evidence>
<dbReference type="Proteomes" id="UP000438182">
    <property type="component" value="Unassembled WGS sequence"/>
</dbReference>
<dbReference type="AlphaFoldDB" id="A0A6I4P4Y4"/>
<dbReference type="PANTHER" id="PTHR33990:SF1">
    <property type="entry name" value="PROTEIN YJDN"/>
    <property type="match status" value="1"/>
</dbReference>
<evidence type="ECO:0000259" key="1">
    <source>
        <dbReference type="Pfam" id="PF06983"/>
    </source>
</evidence>
<organism evidence="2 3">
    <name type="scientific">Agromyces seonyuensis</name>
    <dbReference type="NCBI Taxonomy" id="2662446"/>
    <lineage>
        <taxon>Bacteria</taxon>
        <taxon>Bacillati</taxon>
        <taxon>Actinomycetota</taxon>
        <taxon>Actinomycetes</taxon>
        <taxon>Micrococcales</taxon>
        <taxon>Microbacteriaceae</taxon>
        <taxon>Agromyces</taxon>
    </lineage>
</organism>
<sequence>MTSASTYLSFNGNAREAMAYYQEVFGGELTVSTYSEFGMNERPEDGDLVMHSQLTGPGFDLMGSDATAQYPAKPFGGFAVALWGEPADDATLRGWWAALADGGTIAMPLENAPWGDAFGQLDDKYGVTWMINIGTVAT</sequence>
<dbReference type="SUPFAM" id="SSF54593">
    <property type="entry name" value="Glyoxalase/Bleomycin resistance protein/Dihydroxybiphenyl dioxygenase"/>
    <property type="match status" value="1"/>
</dbReference>
<dbReference type="Pfam" id="PF06983">
    <property type="entry name" value="3-dmu-9_3-mt"/>
    <property type="match status" value="1"/>
</dbReference>
<gene>
    <name evidence="2" type="ORF">GB864_08250</name>
</gene>
<dbReference type="RefSeq" id="WP_160423961.1">
    <property type="nucleotide sequence ID" value="NZ_WSTA01000029.1"/>
</dbReference>